<evidence type="ECO:0000313" key="3">
    <source>
        <dbReference type="Proteomes" id="UP001295684"/>
    </source>
</evidence>
<dbReference type="Proteomes" id="UP001295684">
    <property type="component" value="Unassembled WGS sequence"/>
</dbReference>
<comment type="caution">
    <text evidence="2">The sequence shown here is derived from an EMBL/GenBank/DDBJ whole genome shotgun (WGS) entry which is preliminary data.</text>
</comment>
<reference evidence="2" key="1">
    <citation type="submission" date="2023-07" db="EMBL/GenBank/DDBJ databases">
        <authorList>
            <consortium name="AG Swart"/>
            <person name="Singh M."/>
            <person name="Singh A."/>
            <person name="Seah K."/>
            <person name="Emmerich C."/>
        </authorList>
    </citation>
    <scope>NUCLEOTIDE SEQUENCE</scope>
    <source>
        <strain evidence="2">DP1</strain>
    </source>
</reference>
<feature type="compositionally biased region" description="Low complexity" evidence="1">
    <location>
        <begin position="46"/>
        <end position="56"/>
    </location>
</feature>
<organism evidence="2 3">
    <name type="scientific">Euplotes crassus</name>
    <dbReference type="NCBI Taxonomy" id="5936"/>
    <lineage>
        <taxon>Eukaryota</taxon>
        <taxon>Sar</taxon>
        <taxon>Alveolata</taxon>
        <taxon>Ciliophora</taxon>
        <taxon>Intramacronucleata</taxon>
        <taxon>Spirotrichea</taxon>
        <taxon>Hypotrichia</taxon>
        <taxon>Euplotida</taxon>
        <taxon>Euplotidae</taxon>
        <taxon>Moneuplotes</taxon>
    </lineage>
</organism>
<keyword evidence="3" id="KW-1185">Reference proteome</keyword>
<evidence type="ECO:0000256" key="1">
    <source>
        <dbReference type="SAM" id="MobiDB-lite"/>
    </source>
</evidence>
<feature type="region of interest" description="Disordered" evidence="1">
    <location>
        <begin position="43"/>
        <end position="94"/>
    </location>
</feature>
<accession>A0AAD1XHC4</accession>
<name>A0AAD1XHC4_EUPCR</name>
<dbReference type="EMBL" id="CAMPGE010014001">
    <property type="protein sequence ID" value="CAI2372704.1"/>
    <property type="molecule type" value="Genomic_DNA"/>
</dbReference>
<feature type="compositionally biased region" description="Low complexity" evidence="1">
    <location>
        <begin position="79"/>
        <end position="94"/>
    </location>
</feature>
<gene>
    <name evidence="2" type="ORF">ECRASSUSDP1_LOCUS14035</name>
</gene>
<sequence>MNFLQTFKFFHKISPTTSTPSQSISPPIPFLLHLQTPLLPLPSPLTPSLLQHTPLSPHLPPLLPTQPPKSPPQHPYSPPSSSTPTSSKPIKILT</sequence>
<dbReference type="AlphaFoldDB" id="A0AAD1XHC4"/>
<proteinExistence type="predicted"/>
<protein>
    <submittedName>
        <fullName evidence="2">Uncharacterized protein</fullName>
    </submittedName>
</protein>
<feature type="compositionally biased region" description="Pro residues" evidence="1">
    <location>
        <begin position="57"/>
        <end position="78"/>
    </location>
</feature>
<evidence type="ECO:0000313" key="2">
    <source>
        <dbReference type="EMBL" id="CAI2372704.1"/>
    </source>
</evidence>